<dbReference type="STRING" id="1150600.ADIARSV_0231"/>
<evidence type="ECO:0000313" key="3">
    <source>
        <dbReference type="Proteomes" id="UP000014174"/>
    </source>
</evidence>
<gene>
    <name evidence="2" type="ORF">ADIARSV_0231</name>
</gene>
<organism evidence="2 3">
    <name type="scientific">Arcticibacter svalbardensis MN12-7</name>
    <dbReference type="NCBI Taxonomy" id="1150600"/>
    <lineage>
        <taxon>Bacteria</taxon>
        <taxon>Pseudomonadati</taxon>
        <taxon>Bacteroidota</taxon>
        <taxon>Sphingobacteriia</taxon>
        <taxon>Sphingobacteriales</taxon>
        <taxon>Sphingobacteriaceae</taxon>
        <taxon>Arcticibacter</taxon>
    </lineage>
</organism>
<proteinExistence type="predicted"/>
<evidence type="ECO:0000313" key="2">
    <source>
        <dbReference type="EMBL" id="EOR96600.1"/>
    </source>
</evidence>
<keyword evidence="1" id="KW-0732">Signal</keyword>
<accession>R9GYP0</accession>
<dbReference type="Proteomes" id="UP000014174">
    <property type="component" value="Unassembled WGS sequence"/>
</dbReference>
<sequence length="180" mass="20728">MCLYKTHTLCFLILLCAISSCTEDKKTPDIKNKYFDIRGFFNKEILRLSAANPTVLKKVIHNGISEEKQVKIPNWKNELDVFSASDLNKPSWRDSYNIKVNVNGLVYTTLDSTLKIKRIRINKSGNRITSIDIESQVSNEIYNSTELLNYYPDSLYKIKKTQQVKLIGTNTYQINGKIKP</sequence>
<dbReference type="AlphaFoldDB" id="R9GYP0"/>
<reference evidence="2 3" key="1">
    <citation type="journal article" date="2013" name="Genome Announc.">
        <title>Draft Genome Sequence of Arcticibacter svalbardensis Strain MN12-7T, a Member of the Family Sphingobacteriaceae Isolated from an Arctic Soil Sample.</title>
        <authorList>
            <person name="Shivaji S."/>
            <person name="Ara S."/>
            <person name="Prasad S."/>
            <person name="Manasa B.P."/>
            <person name="Begum Z."/>
            <person name="Singh A."/>
            <person name="Kumar Pinnaka A."/>
        </authorList>
    </citation>
    <scope>NUCLEOTIDE SEQUENCE [LARGE SCALE GENOMIC DNA]</scope>
    <source>
        <strain evidence="2 3">MN12-7</strain>
    </source>
</reference>
<comment type="caution">
    <text evidence="2">The sequence shown here is derived from an EMBL/GenBank/DDBJ whole genome shotgun (WGS) entry which is preliminary data.</text>
</comment>
<name>R9GYP0_9SPHI</name>
<keyword evidence="3" id="KW-1185">Reference proteome</keyword>
<feature type="signal peptide" evidence="1">
    <location>
        <begin position="1"/>
        <end position="22"/>
    </location>
</feature>
<dbReference type="EMBL" id="AQPN01000008">
    <property type="protein sequence ID" value="EOR96600.1"/>
    <property type="molecule type" value="Genomic_DNA"/>
</dbReference>
<protein>
    <submittedName>
        <fullName evidence="2">Uncharacterized protein</fullName>
    </submittedName>
</protein>
<feature type="chain" id="PRO_5004472180" evidence="1">
    <location>
        <begin position="23"/>
        <end position="180"/>
    </location>
</feature>
<dbReference type="PROSITE" id="PS51257">
    <property type="entry name" value="PROKAR_LIPOPROTEIN"/>
    <property type="match status" value="1"/>
</dbReference>
<dbReference type="eggNOG" id="ENOG50331XK">
    <property type="taxonomic scope" value="Bacteria"/>
</dbReference>
<evidence type="ECO:0000256" key="1">
    <source>
        <dbReference type="SAM" id="SignalP"/>
    </source>
</evidence>